<dbReference type="CDD" id="cd08545">
    <property type="entry name" value="YcnI_like"/>
    <property type="match status" value="1"/>
</dbReference>
<accession>A0AA96RH64</accession>
<gene>
    <name evidence="5" type="ORF">MJA45_08400</name>
</gene>
<keyword evidence="2" id="KW-1133">Transmembrane helix</keyword>
<name>A0AA96RH64_9BACL</name>
<dbReference type="KEGG" id="paun:MJA45_08400"/>
<feature type="transmembrane region" description="Helical" evidence="2">
    <location>
        <begin position="181"/>
        <end position="201"/>
    </location>
</feature>
<dbReference type="EMBL" id="CP130318">
    <property type="protein sequence ID" value="WNQ13033.1"/>
    <property type="molecule type" value="Genomic_DNA"/>
</dbReference>
<feature type="chain" id="PRO_5041648374" evidence="3">
    <location>
        <begin position="25"/>
        <end position="206"/>
    </location>
</feature>
<evidence type="ECO:0000313" key="6">
    <source>
        <dbReference type="Proteomes" id="UP001305702"/>
    </source>
</evidence>
<keyword evidence="2" id="KW-0472">Membrane</keyword>
<dbReference type="InterPro" id="IPR012533">
    <property type="entry name" value="YcnI-copper_dom"/>
</dbReference>
<protein>
    <submittedName>
        <fullName evidence="5">YcnI family protein</fullName>
    </submittedName>
</protein>
<reference evidence="5 6" key="1">
    <citation type="submission" date="2022-02" db="EMBL/GenBank/DDBJ databases">
        <title>Paenibacillus sp. MBLB1776 Whole Genome Shotgun Sequencing.</title>
        <authorList>
            <person name="Hwang C.Y."/>
            <person name="Cho E.-S."/>
            <person name="Seo M.-J."/>
        </authorList>
    </citation>
    <scope>NUCLEOTIDE SEQUENCE [LARGE SCALE GENOMIC DNA]</scope>
    <source>
        <strain evidence="5 6">MBLB1776</strain>
    </source>
</reference>
<keyword evidence="3" id="KW-0732">Signal</keyword>
<dbReference type="Pfam" id="PF07987">
    <property type="entry name" value="DUF1775"/>
    <property type="match status" value="1"/>
</dbReference>
<proteinExistence type="predicted"/>
<feature type="region of interest" description="Disordered" evidence="1">
    <location>
        <begin position="154"/>
        <end position="174"/>
    </location>
</feature>
<sequence>MKKWTVYVSAIVLGLTLFSGLASAHVTVMPKESVQGAYEKFTVRVPTESDSPTVKVEVRIPPEAEISRVEPKPGWKVEFVKDASGKNTSMIWTAEGPGLSKTEFAEFNMQGKVGDTATSLSWKAYQTAADGSKVEWVGAPDSDKPASVTIVKAKPAGAATDSHGAADSSHSMEPAQDNAKLPLYLSIAAVVLGALSLLVSLSKRKA</sequence>
<evidence type="ECO:0000313" key="5">
    <source>
        <dbReference type="EMBL" id="WNQ13033.1"/>
    </source>
</evidence>
<evidence type="ECO:0000256" key="3">
    <source>
        <dbReference type="SAM" id="SignalP"/>
    </source>
</evidence>
<dbReference type="Gene3D" id="2.60.40.2230">
    <property type="entry name" value="Uncharacterised protein YcnI-like PF07987, DUF1775"/>
    <property type="match status" value="1"/>
</dbReference>
<organism evidence="5 6">
    <name type="scientific">Paenibacillus aurantius</name>
    <dbReference type="NCBI Taxonomy" id="2918900"/>
    <lineage>
        <taxon>Bacteria</taxon>
        <taxon>Bacillati</taxon>
        <taxon>Bacillota</taxon>
        <taxon>Bacilli</taxon>
        <taxon>Bacillales</taxon>
        <taxon>Paenibacillaceae</taxon>
        <taxon>Paenibacillus</taxon>
    </lineage>
</organism>
<feature type="domain" description="YncI copper-binding" evidence="4">
    <location>
        <begin position="25"/>
        <end position="144"/>
    </location>
</feature>
<dbReference type="InterPro" id="IPR038507">
    <property type="entry name" value="YcnI-like_sf"/>
</dbReference>
<evidence type="ECO:0000256" key="2">
    <source>
        <dbReference type="SAM" id="Phobius"/>
    </source>
</evidence>
<dbReference type="AlphaFoldDB" id="A0AA96RH64"/>
<dbReference type="RefSeq" id="WP_315606813.1">
    <property type="nucleotide sequence ID" value="NZ_CP130318.1"/>
</dbReference>
<evidence type="ECO:0000259" key="4">
    <source>
        <dbReference type="Pfam" id="PF07987"/>
    </source>
</evidence>
<evidence type="ECO:0000256" key="1">
    <source>
        <dbReference type="SAM" id="MobiDB-lite"/>
    </source>
</evidence>
<keyword evidence="6" id="KW-1185">Reference proteome</keyword>
<feature type="signal peptide" evidence="3">
    <location>
        <begin position="1"/>
        <end position="24"/>
    </location>
</feature>
<dbReference type="Proteomes" id="UP001305702">
    <property type="component" value="Chromosome"/>
</dbReference>
<keyword evidence="2" id="KW-0812">Transmembrane</keyword>